<evidence type="ECO:0000256" key="4">
    <source>
        <dbReference type="ARBA" id="ARBA00022840"/>
    </source>
</evidence>
<dbReference type="SUPFAM" id="SSF52540">
    <property type="entry name" value="P-loop containing nucleoside triphosphate hydrolases"/>
    <property type="match status" value="1"/>
</dbReference>
<keyword evidence="4 7" id="KW-0067">ATP-binding</keyword>
<evidence type="ECO:0000313" key="7">
    <source>
        <dbReference type="EMBL" id="RHW49832.1"/>
    </source>
</evidence>
<evidence type="ECO:0000256" key="2">
    <source>
        <dbReference type="ARBA" id="ARBA00022448"/>
    </source>
</evidence>
<evidence type="ECO:0000256" key="3">
    <source>
        <dbReference type="ARBA" id="ARBA00022741"/>
    </source>
</evidence>
<name>A0A417ZEZ2_9LACO</name>
<dbReference type="Gene3D" id="3.40.50.300">
    <property type="entry name" value="P-loop containing nucleotide triphosphate hydrolases"/>
    <property type="match status" value="1"/>
</dbReference>
<evidence type="ECO:0000256" key="1">
    <source>
        <dbReference type="ARBA" id="ARBA00005417"/>
    </source>
</evidence>
<accession>A0A417ZEZ2</accession>
<dbReference type="PROSITE" id="PS50893">
    <property type="entry name" value="ABC_TRANSPORTER_2"/>
    <property type="match status" value="1"/>
</dbReference>
<feature type="domain" description="ABC transporter" evidence="6">
    <location>
        <begin position="5"/>
        <end position="245"/>
    </location>
</feature>
<dbReference type="FunFam" id="3.40.50.300:FF:000032">
    <property type="entry name" value="Export ABC transporter ATP-binding protein"/>
    <property type="match status" value="1"/>
</dbReference>
<keyword evidence="5" id="KW-0029">Amino-acid transport</keyword>
<dbReference type="AlphaFoldDB" id="A0A417ZEZ2"/>
<evidence type="ECO:0000256" key="5">
    <source>
        <dbReference type="ARBA" id="ARBA00022970"/>
    </source>
</evidence>
<dbReference type="InterPro" id="IPR017911">
    <property type="entry name" value="MacB-like_ATP-bd"/>
</dbReference>
<dbReference type="RefSeq" id="WP_118901701.1">
    <property type="nucleotide sequence ID" value="NZ_QOCR01000004.1"/>
</dbReference>
<comment type="similarity">
    <text evidence="1">Belongs to the ABC transporter superfamily.</text>
</comment>
<dbReference type="OrthoDB" id="9791546at2"/>
<keyword evidence="2" id="KW-0813">Transport</keyword>
<dbReference type="Pfam" id="PF00005">
    <property type="entry name" value="ABC_tran"/>
    <property type="match status" value="1"/>
</dbReference>
<dbReference type="SMART" id="SM00382">
    <property type="entry name" value="AAA"/>
    <property type="match status" value="1"/>
</dbReference>
<organism evidence="7 8">
    <name type="scientific">Bombilactobacillus bombi</name>
    <dbReference type="NCBI Taxonomy" id="1303590"/>
    <lineage>
        <taxon>Bacteria</taxon>
        <taxon>Bacillati</taxon>
        <taxon>Bacillota</taxon>
        <taxon>Bacilli</taxon>
        <taxon>Lactobacillales</taxon>
        <taxon>Lactobacillaceae</taxon>
        <taxon>Bombilactobacillus</taxon>
    </lineage>
</organism>
<dbReference type="PANTHER" id="PTHR42798">
    <property type="entry name" value="LIPOPROTEIN-RELEASING SYSTEM ATP-BINDING PROTEIN LOLD"/>
    <property type="match status" value="1"/>
</dbReference>
<dbReference type="EMBL" id="QOCR01000004">
    <property type="protein sequence ID" value="RHW49832.1"/>
    <property type="molecule type" value="Genomic_DNA"/>
</dbReference>
<evidence type="ECO:0000259" key="6">
    <source>
        <dbReference type="PROSITE" id="PS50893"/>
    </source>
</evidence>
<dbReference type="InterPro" id="IPR003439">
    <property type="entry name" value="ABC_transporter-like_ATP-bd"/>
</dbReference>
<gene>
    <name evidence="7" type="ORF">DS831_06615</name>
</gene>
<protein>
    <submittedName>
        <fullName evidence="7">Bacitracin ABC transporter ATP-binding protein</fullName>
    </submittedName>
</protein>
<dbReference type="CDD" id="cd03255">
    <property type="entry name" value="ABC_MJ0796_LolCDE_FtsE"/>
    <property type="match status" value="1"/>
</dbReference>
<dbReference type="InterPro" id="IPR027417">
    <property type="entry name" value="P-loop_NTPase"/>
</dbReference>
<dbReference type="Proteomes" id="UP000284109">
    <property type="component" value="Unassembled WGS sequence"/>
</dbReference>
<dbReference type="GO" id="GO:0005524">
    <property type="term" value="F:ATP binding"/>
    <property type="evidence" value="ECO:0007669"/>
    <property type="project" value="UniProtKB-KW"/>
</dbReference>
<dbReference type="GO" id="GO:0016887">
    <property type="term" value="F:ATP hydrolysis activity"/>
    <property type="evidence" value="ECO:0007669"/>
    <property type="project" value="InterPro"/>
</dbReference>
<dbReference type="InterPro" id="IPR003593">
    <property type="entry name" value="AAA+_ATPase"/>
</dbReference>
<keyword evidence="8" id="KW-1185">Reference proteome</keyword>
<sequence>MTIILKVQKLNKVYGKKGNYQTTALKSIDFTLDSKEFVGIMGASGSGKSTLLNIIASLDKPTSGQVLFHNQNITKLNENELADFRAQQIGFIFQNFNLLENLTSRENISLPLMLQKTDSYQISKKVEKVAQQLSIYHLLDKYPTELSGGQKQRVASARALISEPQLILADEPTGALDSKSAQNLLNLLSQINENNNVPLLMVTHDPIAASYCDRVLFIKDGVIFNEASNNSQNKNDFYHKILTILERINS</sequence>
<dbReference type="GO" id="GO:0022857">
    <property type="term" value="F:transmembrane transporter activity"/>
    <property type="evidence" value="ECO:0007669"/>
    <property type="project" value="UniProtKB-ARBA"/>
</dbReference>
<proteinExistence type="inferred from homology"/>
<reference evidence="7 8" key="1">
    <citation type="submission" date="2018-07" db="EMBL/GenBank/DDBJ databases">
        <title>Genome sequences of six Lactobacillus spp. isolated from bumble bee guts.</title>
        <authorList>
            <person name="Motta E.V.S."/>
            <person name="Moran N.A."/>
        </authorList>
    </citation>
    <scope>NUCLEOTIDE SEQUENCE [LARGE SCALE GENOMIC DNA]</scope>
    <source>
        <strain evidence="7 8">BI-1.1</strain>
    </source>
</reference>
<dbReference type="GO" id="GO:0006865">
    <property type="term" value="P:amino acid transport"/>
    <property type="evidence" value="ECO:0007669"/>
    <property type="project" value="UniProtKB-KW"/>
</dbReference>
<dbReference type="GO" id="GO:0098796">
    <property type="term" value="C:membrane protein complex"/>
    <property type="evidence" value="ECO:0007669"/>
    <property type="project" value="UniProtKB-ARBA"/>
</dbReference>
<keyword evidence="3" id="KW-0547">Nucleotide-binding</keyword>
<dbReference type="PANTHER" id="PTHR42798:SF7">
    <property type="entry name" value="ALPHA-D-RIBOSE 1-METHYLPHOSPHONATE 5-TRIPHOSPHATE SYNTHASE SUBUNIT PHNL"/>
    <property type="match status" value="1"/>
</dbReference>
<evidence type="ECO:0000313" key="8">
    <source>
        <dbReference type="Proteomes" id="UP000284109"/>
    </source>
</evidence>
<comment type="caution">
    <text evidence="7">The sequence shown here is derived from an EMBL/GenBank/DDBJ whole genome shotgun (WGS) entry which is preliminary data.</text>
</comment>